<reference evidence="11 12" key="1">
    <citation type="submission" date="2014-02" db="EMBL/GenBank/DDBJ databases">
        <title>Genome sequence of Brachybacterium phenoliresistens strain W13A50.</title>
        <authorList>
            <person name="Wang X."/>
        </authorList>
    </citation>
    <scope>NUCLEOTIDE SEQUENCE [LARGE SCALE GENOMIC DNA]</scope>
    <source>
        <strain evidence="11 12">W13A50</strain>
    </source>
</reference>
<dbReference type="InterPro" id="IPR001240">
    <property type="entry name" value="PRAI_dom"/>
</dbReference>
<dbReference type="eggNOG" id="COG0135">
    <property type="taxonomic scope" value="Bacteria"/>
</dbReference>
<keyword evidence="12" id="KW-1185">Reference proteome</keyword>
<dbReference type="EMBL" id="JDYK01000009">
    <property type="protein sequence ID" value="EWS81076.1"/>
    <property type="molecule type" value="Genomic_DNA"/>
</dbReference>
<evidence type="ECO:0000256" key="4">
    <source>
        <dbReference type="ARBA" id="ARBA00022272"/>
    </source>
</evidence>
<dbReference type="HAMAP" id="MF_00135">
    <property type="entry name" value="PRAI"/>
    <property type="match status" value="1"/>
</dbReference>
<evidence type="ECO:0000313" key="12">
    <source>
        <dbReference type="Proteomes" id="UP000023067"/>
    </source>
</evidence>
<keyword evidence="7 9" id="KW-0057">Aromatic amino acid biosynthesis</keyword>
<evidence type="ECO:0000256" key="1">
    <source>
        <dbReference type="ARBA" id="ARBA00001164"/>
    </source>
</evidence>
<dbReference type="EC" id="5.3.1.24" evidence="3 9"/>
<dbReference type="UniPathway" id="UPA00035">
    <property type="reaction ID" value="UER00042"/>
</dbReference>
<dbReference type="AlphaFoldDB" id="Z9JTG0"/>
<evidence type="ECO:0000256" key="3">
    <source>
        <dbReference type="ARBA" id="ARBA00012572"/>
    </source>
</evidence>
<dbReference type="PANTHER" id="PTHR42894">
    <property type="entry name" value="N-(5'-PHOSPHORIBOSYL)ANTHRANILATE ISOMERASE"/>
    <property type="match status" value="1"/>
</dbReference>
<dbReference type="Proteomes" id="UP000023067">
    <property type="component" value="Unassembled WGS sequence"/>
</dbReference>
<proteinExistence type="inferred from homology"/>
<evidence type="ECO:0000259" key="10">
    <source>
        <dbReference type="Pfam" id="PF00697"/>
    </source>
</evidence>
<comment type="similarity">
    <text evidence="9">Belongs to the TrpF family.</text>
</comment>
<dbReference type="GO" id="GO:0000162">
    <property type="term" value="P:L-tryptophan biosynthetic process"/>
    <property type="evidence" value="ECO:0007669"/>
    <property type="project" value="UniProtKB-UniRule"/>
</dbReference>
<feature type="domain" description="N-(5'phosphoribosyl) anthranilate isomerase (PRAI)" evidence="10">
    <location>
        <begin position="3"/>
        <end position="197"/>
    </location>
</feature>
<dbReference type="PANTHER" id="PTHR42894:SF1">
    <property type="entry name" value="N-(5'-PHOSPHORIBOSYL)ANTHRANILATE ISOMERASE"/>
    <property type="match status" value="1"/>
</dbReference>
<gene>
    <name evidence="9" type="primary">trpF</name>
    <name evidence="11" type="ORF">BF93_18045</name>
</gene>
<comment type="pathway">
    <text evidence="2 9">Amino-acid biosynthesis; L-tryptophan biosynthesis; L-tryptophan from chorismate: step 3/5.</text>
</comment>
<dbReference type="Gene3D" id="3.20.20.70">
    <property type="entry name" value="Aldolase class I"/>
    <property type="match status" value="1"/>
</dbReference>
<dbReference type="PATRIC" id="fig|396014.3.peg.1943"/>
<accession>Z9JTG0</accession>
<dbReference type="STRING" id="396014.BF93_18045"/>
<dbReference type="SUPFAM" id="SSF51366">
    <property type="entry name" value="Ribulose-phoshate binding barrel"/>
    <property type="match status" value="1"/>
</dbReference>
<evidence type="ECO:0000256" key="2">
    <source>
        <dbReference type="ARBA" id="ARBA00004664"/>
    </source>
</evidence>
<comment type="catalytic activity">
    <reaction evidence="1 9">
        <text>N-(5-phospho-beta-D-ribosyl)anthranilate = 1-(2-carboxyphenylamino)-1-deoxy-D-ribulose 5-phosphate</text>
        <dbReference type="Rhea" id="RHEA:21540"/>
        <dbReference type="ChEBI" id="CHEBI:18277"/>
        <dbReference type="ChEBI" id="CHEBI:58613"/>
        <dbReference type="EC" id="5.3.1.24"/>
    </reaction>
</comment>
<keyword evidence="8 9" id="KW-0413">Isomerase</keyword>
<keyword evidence="5 9" id="KW-0028">Amino-acid biosynthesis</keyword>
<protein>
    <recommendedName>
        <fullName evidence="4 9">N-(5'-phosphoribosyl)anthranilate isomerase</fullName>
        <shortName evidence="9">PRAI</shortName>
        <ecNumber evidence="3 9">5.3.1.24</ecNumber>
    </recommendedName>
</protein>
<dbReference type="InterPro" id="IPR011060">
    <property type="entry name" value="RibuloseP-bd_barrel"/>
</dbReference>
<comment type="caution">
    <text evidence="11">The sequence shown here is derived from an EMBL/GenBank/DDBJ whole genome shotgun (WGS) entry which is preliminary data.</text>
</comment>
<dbReference type="InterPro" id="IPR044643">
    <property type="entry name" value="TrpF_fam"/>
</dbReference>
<evidence type="ECO:0000256" key="6">
    <source>
        <dbReference type="ARBA" id="ARBA00022822"/>
    </source>
</evidence>
<evidence type="ECO:0000256" key="8">
    <source>
        <dbReference type="ARBA" id="ARBA00023235"/>
    </source>
</evidence>
<dbReference type="GO" id="GO:0004640">
    <property type="term" value="F:phosphoribosylanthranilate isomerase activity"/>
    <property type="evidence" value="ECO:0007669"/>
    <property type="project" value="UniProtKB-UniRule"/>
</dbReference>
<organism evidence="11 12">
    <name type="scientific">Brachybacterium phenoliresistens</name>
    <dbReference type="NCBI Taxonomy" id="396014"/>
    <lineage>
        <taxon>Bacteria</taxon>
        <taxon>Bacillati</taxon>
        <taxon>Actinomycetota</taxon>
        <taxon>Actinomycetes</taxon>
        <taxon>Micrococcales</taxon>
        <taxon>Dermabacteraceae</taxon>
        <taxon>Brachybacterium</taxon>
    </lineage>
</organism>
<evidence type="ECO:0000256" key="5">
    <source>
        <dbReference type="ARBA" id="ARBA00022605"/>
    </source>
</evidence>
<dbReference type="InterPro" id="IPR013785">
    <property type="entry name" value="Aldolase_TIM"/>
</dbReference>
<dbReference type="HOGENOM" id="CLU_076364_0_1_11"/>
<evidence type="ECO:0000256" key="9">
    <source>
        <dbReference type="HAMAP-Rule" id="MF_00135"/>
    </source>
</evidence>
<evidence type="ECO:0000313" key="11">
    <source>
        <dbReference type="EMBL" id="EWS81076.1"/>
    </source>
</evidence>
<name>Z9JTG0_9MICO</name>
<dbReference type="OrthoDB" id="3243379at2"/>
<evidence type="ECO:0000256" key="7">
    <source>
        <dbReference type="ARBA" id="ARBA00023141"/>
    </source>
</evidence>
<keyword evidence="6 9" id="KW-0822">Tryptophan biosynthesis</keyword>
<dbReference type="CDD" id="cd00405">
    <property type="entry name" value="PRAI"/>
    <property type="match status" value="1"/>
</dbReference>
<sequence>MLVKICGLRDAAMARHAVACGADAIGVVMAPRSPRHVTREQATEIARAAHEASASVDVVLVVATMPAREAAEEARAIGADVLQLHGSYTAEDFAAAREVLPRLWRATSLARNPGLRPGEVGEERLLVDGADPGSGRTWQLDPADARRLGTDWILAGGLDPDNVARAVAQAQLGGVDVSSGVESAPGVKDPDRIARFLAAARCAGA</sequence>
<dbReference type="Pfam" id="PF00697">
    <property type="entry name" value="PRAI"/>
    <property type="match status" value="1"/>
</dbReference>